<dbReference type="STRING" id="1121432.SAMN02745219_01378"/>
<organism evidence="1 2">
    <name type="scientific">Desulfofundulus thermosubterraneus DSM 16057</name>
    <dbReference type="NCBI Taxonomy" id="1121432"/>
    <lineage>
        <taxon>Bacteria</taxon>
        <taxon>Bacillati</taxon>
        <taxon>Bacillota</taxon>
        <taxon>Clostridia</taxon>
        <taxon>Eubacteriales</taxon>
        <taxon>Peptococcaceae</taxon>
        <taxon>Desulfofundulus</taxon>
    </lineage>
</organism>
<dbReference type="OrthoDB" id="2109987at2"/>
<keyword evidence="2" id="KW-1185">Reference proteome</keyword>
<evidence type="ECO:0000313" key="1">
    <source>
        <dbReference type="EMBL" id="SHI93219.1"/>
    </source>
</evidence>
<accession>A0A1M6F6K3</accession>
<reference evidence="2" key="1">
    <citation type="submission" date="2016-11" db="EMBL/GenBank/DDBJ databases">
        <authorList>
            <person name="Varghese N."/>
            <person name="Submissions S."/>
        </authorList>
    </citation>
    <scope>NUCLEOTIDE SEQUENCE [LARGE SCALE GENOMIC DNA]</scope>
    <source>
        <strain evidence="2">DSM 16057</strain>
    </source>
</reference>
<protein>
    <recommendedName>
        <fullName evidence="3">Hydantoinase/oxoprolinase</fullName>
    </recommendedName>
</protein>
<dbReference type="AlphaFoldDB" id="A0A1M6F6K3"/>
<name>A0A1M6F6K3_9FIRM</name>
<dbReference type="RefSeq" id="WP_072868300.1">
    <property type="nucleotide sequence ID" value="NZ_FQZM01000015.1"/>
</dbReference>
<evidence type="ECO:0008006" key="3">
    <source>
        <dbReference type="Google" id="ProtNLM"/>
    </source>
</evidence>
<proteinExistence type="predicted"/>
<evidence type="ECO:0000313" key="2">
    <source>
        <dbReference type="Proteomes" id="UP000184529"/>
    </source>
</evidence>
<gene>
    <name evidence="1" type="ORF">SAMN02745219_01378</name>
</gene>
<dbReference type="Proteomes" id="UP000184529">
    <property type="component" value="Unassembled WGS sequence"/>
</dbReference>
<dbReference type="EMBL" id="FQZM01000015">
    <property type="protein sequence ID" value="SHI93219.1"/>
    <property type="molecule type" value="Genomic_DNA"/>
</dbReference>
<sequence length="426" mass="48075">MKGNLVLIFQGKKLNLLFGREGIVLAEEKCPGAVHPENLNNFLYNNGIIPACVERVLVVADLTDLLSRTESPLGYFRLSSTPIELSPVSELLKRKNLKLYSFHLPLPSQPGYRSQLERALTDLAELPVKSIAVNSAFSPIDSSPEQKLIEAAENLFPGRFSFYPSYHYNVLNFLLRENALLINTFLLESVKSFRSWLENLLTCSGISAPVYFLKGDGTLTSCRVATTFPLLTWQAGVSSYLLGSSWWLGQGETFVVLPDKRGVRLSITERYLPKLATGFTHFYGVELAGSYPCVIYFKEKPAPHKWEETLDALNPFPGPLPLVCFAPPAEIPRVFRYPVLLPPAGPTLQGAGVLVAPYGIEIEKVFFFTHHRRIQVEKQELWDMALWQLREDGVELKEISYQFEEIPLRYLPQNACRLRLKVLGRL</sequence>